<keyword evidence="3" id="KW-0812">Transmembrane</keyword>
<comment type="subcellular location">
    <subcellularLocation>
        <location evidence="1 9">Mitochondrion inner membrane</location>
        <topology evidence="1 9">Multi-pass membrane protein</topology>
    </subcellularLocation>
</comment>
<dbReference type="PANTHER" id="PTHR14110">
    <property type="entry name" value="MITOCHONDRIAL IMPORT INNER MEMBRANE TRANSLOCASE SUBUNIT TIM22"/>
    <property type="match status" value="1"/>
</dbReference>
<evidence type="ECO:0000256" key="6">
    <source>
        <dbReference type="ARBA" id="ARBA00023128"/>
    </source>
</evidence>
<evidence type="ECO:0000313" key="11">
    <source>
        <dbReference type="Proteomes" id="UP001159363"/>
    </source>
</evidence>
<evidence type="ECO:0000256" key="5">
    <source>
        <dbReference type="ARBA" id="ARBA00022989"/>
    </source>
</evidence>
<dbReference type="Proteomes" id="UP001159363">
    <property type="component" value="Chromosome 11"/>
</dbReference>
<comment type="function">
    <text evidence="8 9">Essential core component of the TIM22 complex, a complex that mediates the import and insertion of multi-pass transmembrane proteins into the mitochondrial inner membrane. In the TIM22 complex, it constitutes the voltage-activated and signal-gated channel. Forms a twin-pore translocase that uses the membrane potential as external driving force in 2 voltage-dependent steps.</text>
</comment>
<evidence type="ECO:0000256" key="3">
    <source>
        <dbReference type="ARBA" id="ARBA00022692"/>
    </source>
</evidence>
<evidence type="ECO:0000256" key="9">
    <source>
        <dbReference type="RuleBase" id="RU367038"/>
    </source>
</evidence>
<keyword evidence="6 9" id="KW-0496">Mitochondrion</keyword>
<comment type="caution">
    <text evidence="10">The sequence shown here is derived from an EMBL/GenBank/DDBJ whole genome shotgun (WGS) entry which is preliminary data.</text>
</comment>
<keyword evidence="4 9" id="KW-0999">Mitochondrion inner membrane</keyword>
<comment type="subunit">
    <text evidence="9">Component of the TIM22 complex.</text>
</comment>
<proteinExistence type="inferred from homology"/>
<keyword evidence="11" id="KW-1185">Reference proteome</keyword>
<protein>
    <recommendedName>
        <fullName evidence="9">Mitochondrial import inner membrane translocase subunit TIM22</fullName>
    </recommendedName>
</protein>
<evidence type="ECO:0000256" key="2">
    <source>
        <dbReference type="ARBA" id="ARBA00008444"/>
    </source>
</evidence>
<dbReference type="Pfam" id="PF02466">
    <property type="entry name" value="Tim17"/>
    <property type="match status" value="1"/>
</dbReference>
<keyword evidence="5" id="KW-1133">Transmembrane helix</keyword>
<comment type="similarity">
    <text evidence="2 9">Belongs to the Tim17/Tim22/Tim23 family.</text>
</comment>
<keyword evidence="9" id="KW-0813">Transport</keyword>
<keyword evidence="9" id="KW-0653">Protein transport</keyword>
<gene>
    <name evidence="10" type="ORF">PR048_027362</name>
</gene>
<dbReference type="InterPro" id="IPR039175">
    <property type="entry name" value="TIM22"/>
</dbReference>
<keyword evidence="9" id="KW-0811">Translocation</keyword>
<organism evidence="10 11">
    <name type="scientific">Dryococelus australis</name>
    <dbReference type="NCBI Taxonomy" id="614101"/>
    <lineage>
        <taxon>Eukaryota</taxon>
        <taxon>Metazoa</taxon>
        <taxon>Ecdysozoa</taxon>
        <taxon>Arthropoda</taxon>
        <taxon>Hexapoda</taxon>
        <taxon>Insecta</taxon>
        <taxon>Pterygota</taxon>
        <taxon>Neoptera</taxon>
        <taxon>Polyneoptera</taxon>
        <taxon>Phasmatodea</taxon>
        <taxon>Verophasmatodea</taxon>
        <taxon>Anareolatae</taxon>
        <taxon>Phasmatidae</taxon>
        <taxon>Eurycanthinae</taxon>
        <taxon>Dryococelus</taxon>
    </lineage>
</organism>
<evidence type="ECO:0000313" key="10">
    <source>
        <dbReference type="EMBL" id="KAJ8871058.1"/>
    </source>
</evidence>
<accession>A0ABQ9GF95</accession>
<evidence type="ECO:0000256" key="4">
    <source>
        <dbReference type="ARBA" id="ARBA00022792"/>
    </source>
</evidence>
<dbReference type="PANTHER" id="PTHR14110:SF0">
    <property type="entry name" value="MITOCHONDRIAL IMPORT INNER MEMBRANE TRANSLOCASE SUBUNIT TIM22"/>
    <property type="match status" value="1"/>
</dbReference>
<reference evidence="10 11" key="1">
    <citation type="submission" date="2023-02" db="EMBL/GenBank/DDBJ databases">
        <title>LHISI_Scaffold_Assembly.</title>
        <authorList>
            <person name="Stuart O.P."/>
            <person name="Cleave R."/>
            <person name="Magrath M.J.L."/>
            <person name="Mikheyev A.S."/>
        </authorList>
    </citation>
    <scope>NUCLEOTIDE SEQUENCE [LARGE SCALE GENOMIC DNA]</scope>
    <source>
        <strain evidence="10">Daus_M_001</strain>
        <tissue evidence="10">Leg muscle</tissue>
    </source>
</reference>
<name>A0ABQ9GF95_9NEOP</name>
<dbReference type="EMBL" id="JARBHB010000012">
    <property type="protein sequence ID" value="KAJ8871058.1"/>
    <property type="molecule type" value="Genomic_DNA"/>
</dbReference>
<keyword evidence="7" id="KW-0472">Membrane</keyword>
<evidence type="ECO:0000256" key="1">
    <source>
        <dbReference type="ARBA" id="ARBA00004448"/>
    </source>
</evidence>
<evidence type="ECO:0000256" key="7">
    <source>
        <dbReference type="ARBA" id="ARBA00023136"/>
    </source>
</evidence>
<evidence type="ECO:0000256" key="8">
    <source>
        <dbReference type="ARBA" id="ARBA00024713"/>
    </source>
</evidence>
<sequence>MFASHVFHGSMVAEQLACSLPNKGDPVSIPEPSHSGFSHLRIMPDNVVGQQSFSGISHFPHPSILVLLHINLAPPSSDLKTSLLRAVQVPSISSLTSIQEAAMSEDDGGRRTMFFSHEELDRLAEHMVGSLHRYRENIVIPRVAGPVHVKTREEKMVEAAFESCTFKSAMSCVIGYGLGAVIGLFSASVGPTVPLPNEKTQTAREVSASLLSRVLREMKGTMLSYGKNFALIGAVFSAVECTIESYRGKSDWKNGTYAGAVTGGVIGLRAGIKAGVIGAAGFAAFSTLIDYIMHR</sequence>